<reference evidence="5 6" key="1">
    <citation type="submission" date="2013-04" db="EMBL/GenBank/DDBJ databases">
        <authorList>
            <person name="Kuznetsov B."/>
            <person name="Ivanovsky R."/>
        </authorList>
    </citation>
    <scope>NUCLEOTIDE SEQUENCE [LARGE SCALE GENOMIC DNA]</scope>
    <source>
        <strain evidence="5 6">MGU-K5</strain>
    </source>
</reference>
<comment type="catalytic activity">
    <reaction evidence="4">
        <text>N-terminal L-lysyl-[protein] + L-leucyl-tRNA(Leu) = N-terminal L-leucyl-L-lysyl-[protein] + tRNA(Leu) + H(+)</text>
        <dbReference type="Rhea" id="RHEA:12340"/>
        <dbReference type="Rhea" id="RHEA-COMP:9613"/>
        <dbReference type="Rhea" id="RHEA-COMP:9622"/>
        <dbReference type="Rhea" id="RHEA-COMP:12670"/>
        <dbReference type="Rhea" id="RHEA-COMP:12671"/>
        <dbReference type="ChEBI" id="CHEBI:15378"/>
        <dbReference type="ChEBI" id="CHEBI:65249"/>
        <dbReference type="ChEBI" id="CHEBI:78442"/>
        <dbReference type="ChEBI" id="CHEBI:78494"/>
        <dbReference type="ChEBI" id="CHEBI:133043"/>
        <dbReference type="EC" id="2.3.2.6"/>
    </reaction>
</comment>
<keyword evidence="1 4" id="KW-0963">Cytoplasm</keyword>
<evidence type="ECO:0000313" key="6">
    <source>
        <dbReference type="Proteomes" id="UP000015350"/>
    </source>
</evidence>
<protein>
    <recommendedName>
        <fullName evidence="4">Leucyl/phenylalanyl-tRNA--protein transferase</fullName>
        <ecNumber evidence="4">2.3.2.6</ecNumber>
    </recommendedName>
    <alternativeName>
        <fullName evidence="4">L/F-transferase</fullName>
    </alternativeName>
    <alternativeName>
        <fullName evidence="4">Leucyltransferase</fullName>
    </alternativeName>
    <alternativeName>
        <fullName evidence="4">Phenyalanyltransferase</fullName>
    </alternativeName>
</protein>
<evidence type="ECO:0000256" key="2">
    <source>
        <dbReference type="ARBA" id="ARBA00022679"/>
    </source>
</evidence>
<evidence type="ECO:0000313" key="5">
    <source>
        <dbReference type="EMBL" id="EPY02920.1"/>
    </source>
</evidence>
<comment type="catalytic activity">
    <reaction evidence="4">
        <text>L-phenylalanyl-tRNA(Phe) + an N-terminal L-alpha-aminoacyl-[protein] = an N-terminal L-phenylalanyl-L-alpha-aminoacyl-[protein] + tRNA(Phe)</text>
        <dbReference type="Rhea" id="RHEA:43632"/>
        <dbReference type="Rhea" id="RHEA-COMP:9668"/>
        <dbReference type="Rhea" id="RHEA-COMP:9699"/>
        <dbReference type="Rhea" id="RHEA-COMP:10636"/>
        <dbReference type="Rhea" id="RHEA-COMP:10637"/>
        <dbReference type="ChEBI" id="CHEBI:78442"/>
        <dbReference type="ChEBI" id="CHEBI:78531"/>
        <dbReference type="ChEBI" id="CHEBI:78597"/>
        <dbReference type="ChEBI" id="CHEBI:83561"/>
        <dbReference type="EC" id="2.3.2.6"/>
    </reaction>
</comment>
<accession>S9TWY3</accession>
<dbReference type="InterPro" id="IPR016181">
    <property type="entry name" value="Acyl_CoA_acyltransferase"/>
</dbReference>
<dbReference type="GO" id="GO:0008914">
    <property type="term" value="F:leucyl-tRNA--protein transferase activity"/>
    <property type="evidence" value="ECO:0007669"/>
    <property type="project" value="UniProtKB-UniRule"/>
</dbReference>
<comment type="similarity">
    <text evidence="4">Belongs to the L/F-transferase family.</text>
</comment>
<dbReference type="HAMAP" id="MF_00688">
    <property type="entry name" value="Leu_Phe_trans"/>
    <property type="match status" value="1"/>
</dbReference>
<evidence type="ECO:0000256" key="3">
    <source>
        <dbReference type="ARBA" id="ARBA00023315"/>
    </source>
</evidence>
<dbReference type="AlphaFoldDB" id="S9TWY3"/>
<dbReference type="PANTHER" id="PTHR30098:SF2">
    <property type="entry name" value="LEUCYL_PHENYLALANYL-TRNA--PROTEIN TRANSFERASE"/>
    <property type="match status" value="1"/>
</dbReference>
<gene>
    <name evidence="4" type="primary">aat</name>
    <name evidence="5" type="ORF">K678_03327</name>
</gene>
<name>S9TWY3_MAGFU</name>
<dbReference type="PANTHER" id="PTHR30098">
    <property type="entry name" value="LEUCYL/PHENYLALANYL-TRNA--PROTEIN TRANSFERASE"/>
    <property type="match status" value="1"/>
</dbReference>
<comment type="subcellular location">
    <subcellularLocation>
        <location evidence="4">Cytoplasm</location>
    </subcellularLocation>
</comment>
<organism evidence="5 6">
    <name type="scientific">Magnetospirillum fulvum MGU-K5</name>
    <dbReference type="NCBI Taxonomy" id="1316936"/>
    <lineage>
        <taxon>Bacteria</taxon>
        <taxon>Pseudomonadati</taxon>
        <taxon>Pseudomonadota</taxon>
        <taxon>Alphaproteobacteria</taxon>
        <taxon>Rhodospirillales</taxon>
        <taxon>Rhodospirillaceae</taxon>
        <taxon>Magnetospirillum</taxon>
    </lineage>
</organism>
<dbReference type="InterPro" id="IPR042203">
    <property type="entry name" value="Leu/Phe-tRNA_Trfase_C"/>
</dbReference>
<dbReference type="OrthoDB" id="9790282at2"/>
<comment type="caution">
    <text evidence="5">The sequence shown here is derived from an EMBL/GenBank/DDBJ whole genome shotgun (WGS) entry which is preliminary data.</text>
</comment>
<keyword evidence="3 4" id="KW-0012">Acyltransferase</keyword>
<evidence type="ECO:0000256" key="4">
    <source>
        <dbReference type="HAMAP-Rule" id="MF_00688"/>
    </source>
</evidence>
<dbReference type="RefSeq" id="WP_021131045.1">
    <property type="nucleotide sequence ID" value="NZ_AQPH01000007.1"/>
</dbReference>
<dbReference type="GO" id="GO:0005737">
    <property type="term" value="C:cytoplasm"/>
    <property type="evidence" value="ECO:0007669"/>
    <property type="project" value="UniProtKB-SubCell"/>
</dbReference>
<evidence type="ECO:0000256" key="1">
    <source>
        <dbReference type="ARBA" id="ARBA00022490"/>
    </source>
</evidence>
<sequence length="217" mass="24306">MRALTPDLLLHAYAAGIFPMARSRSDPRMYWVDPEQRGILPLETFHVPHRLRRTLRRGGFEIRCDSAFEAVMRACGEPTPDRPETWINEPIVRLFVDLHDRGLAHSVEAWQDGTLVGGLYGLALGAAFFGESMFSRQTDASKVALVHLVARLKAGGFRLLDTQFVTAHLSQFGAIEIPRQDYRRLLSDALTRPAWFDPSPGLGWECAFGEQGEADSL</sequence>
<dbReference type="Proteomes" id="UP000015350">
    <property type="component" value="Unassembled WGS sequence"/>
</dbReference>
<dbReference type="EC" id="2.3.2.6" evidence="4"/>
<proteinExistence type="inferred from homology"/>
<dbReference type="PATRIC" id="fig|1316936.3.peg.673"/>
<dbReference type="EMBL" id="AQPH01000007">
    <property type="protein sequence ID" value="EPY02920.1"/>
    <property type="molecule type" value="Genomic_DNA"/>
</dbReference>
<dbReference type="STRING" id="1316936.K678_03327"/>
<dbReference type="FunFam" id="3.40.630.70:FF:000001">
    <property type="entry name" value="Leucyl/phenylalanyl-tRNA--protein transferase"/>
    <property type="match status" value="1"/>
</dbReference>
<dbReference type="GO" id="GO:0030163">
    <property type="term" value="P:protein catabolic process"/>
    <property type="evidence" value="ECO:0007669"/>
    <property type="project" value="UniProtKB-UniRule"/>
</dbReference>
<comment type="catalytic activity">
    <reaction evidence="4">
        <text>N-terminal L-arginyl-[protein] + L-leucyl-tRNA(Leu) = N-terminal L-leucyl-L-arginyl-[protein] + tRNA(Leu) + H(+)</text>
        <dbReference type="Rhea" id="RHEA:50416"/>
        <dbReference type="Rhea" id="RHEA-COMP:9613"/>
        <dbReference type="Rhea" id="RHEA-COMP:9622"/>
        <dbReference type="Rhea" id="RHEA-COMP:12672"/>
        <dbReference type="Rhea" id="RHEA-COMP:12673"/>
        <dbReference type="ChEBI" id="CHEBI:15378"/>
        <dbReference type="ChEBI" id="CHEBI:64719"/>
        <dbReference type="ChEBI" id="CHEBI:78442"/>
        <dbReference type="ChEBI" id="CHEBI:78494"/>
        <dbReference type="ChEBI" id="CHEBI:133044"/>
        <dbReference type="EC" id="2.3.2.6"/>
    </reaction>
</comment>
<keyword evidence="2 4" id="KW-0808">Transferase</keyword>
<dbReference type="InterPro" id="IPR004616">
    <property type="entry name" value="Leu/Phe-tRNA_Trfase"/>
</dbReference>
<dbReference type="Gene3D" id="3.40.630.70">
    <property type="entry name" value="Leucyl/phenylalanyl-tRNA-protein transferase, C-terminal domain"/>
    <property type="match status" value="1"/>
</dbReference>
<dbReference type="NCBIfam" id="TIGR00667">
    <property type="entry name" value="aat"/>
    <property type="match status" value="1"/>
</dbReference>
<dbReference type="Pfam" id="PF03588">
    <property type="entry name" value="Leu_Phe_trans"/>
    <property type="match status" value="1"/>
</dbReference>
<comment type="function">
    <text evidence="4">Functions in the N-end rule pathway of protein degradation where it conjugates Leu, Phe and, less efficiently, Met from aminoacyl-tRNAs to the N-termini of proteins containing an N-terminal arginine or lysine.</text>
</comment>
<dbReference type="SUPFAM" id="SSF55729">
    <property type="entry name" value="Acyl-CoA N-acyltransferases (Nat)"/>
    <property type="match status" value="1"/>
</dbReference>
<dbReference type="eggNOG" id="COG2360">
    <property type="taxonomic scope" value="Bacteria"/>
</dbReference>